<dbReference type="Pfam" id="PF00816">
    <property type="entry name" value="Histone_HNS"/>
    <property type="match status" value="1"/>
</dbReference>
<reference evidence="6 7" key="1">
    <citation type="submission" date="2017-05" db="EMBL/GenBank/DDBJ databases">
        <title>Complete and WGS of Bordetella genogroups.</title>
        <authorList>
            <person name="Spilker T."/>
            <person name="LiPuma J."/>
        </authorList>
    </citation>
    <scope>NUCLEOTIDE SEQUENCE [LARGE SCALE GENOMIC DNA]</scope>
    <source>
        <strain evidence="6 7">AU17164</strain>
    </source>
</reference>
<dbReference type="GO" id="GO:0003677">
    <property type="term" value="F:DNA binding"/>
    <property type="evidence" value="ECO:0007669"/>
    <property type="project" value="UniProtKB-KW"/>
</dbReference>
<evidence type="ECO:0000256" key="2">
    <source>
        <dbReference type="ARBA" id="ARBA00010610"/>
    </source>
</evidence>
<evidence type="ECO:0000313" key="7">
    <source>
        <dbReference type="Proteomes" id="UP000194139"/>
    </source>
</evidence>
<keyword evidence="7" id="KW-1185">Reference proteome</keyword>
<dbReference type="AlphaFoldDB" id="A0A1W6Z5T6"/>
<feature type="domain" description="DNA-binding protein H-NS-like C-terminal" evidence="5">
    <location>
        <begin position="68"/>
        <end position="98"/>
    </location>
</feature>
<evidence type="ECO:0000256" key="1">
    <source>
        <dbReference type="ARBA" id="ARBA00004453"/>
    </source>
</evidence>
<evidence type="ECO:0000256" key="3">
    <source>
        <dbReference type="ARBA" id="ARBA00022490"/>
    </source>
</evidence>
<comment type="similarity">
    <text evidence="2">Belongs to the histone-like protein H-NS family.</text>
</comment>
<organism evidence="6 7">
    <name type="scientific">Bordetella genomosp. 9</name>
    <dbReference type="NCBI Taxonomy" id="1416803"/>
    <lineage>
        <taxon>Bacteria</taxon>
        <taxon>Pseudomonadati</taxon>
        <taxon>Pseudomonadota</taxon>
        <taxon>Betaproteobacteria</taxon>
        <taxon>Burkholderiales</taxon>
        <taxon>Alcaligenaceae</taxon>
        <taxon>Bordetella</taxon>
    </lineage>
</organism>
<dbReference type="InterPro" id="IPR027444">
    <property type="entry name" value="H-NS_C_dom"/>
</dbReference>
<dbReference type="EMBL" id="CP021109">
    <property type="protein sequence ID" value="ARP88469.1"/>
    <property type="molecule type" value="Genomic_DNA"/>
</dbReference>
<sequence>MATYRELLQEKERIEAELAAAREAEVAEVITQIRAKMDEYGLTVDDLLPRRRGRPKKDKGPAARPTVVKYRNPKTGTTWSGRGRAPGWIGKNPNRFLVA</sequence>
<comment type="subcellular location">
    <subcellularLocation>
        <location evidence="1">Cytoplasm</location>
        <location evidence="1">Nucleoid</location>
    </subcellularLocation>
</comment>
<name>A0A1W6Z5T6_9BORD</name>
<evidence type="ECO:0000259" key="5">
    <source>
        <dbReference type="Pfam" id="PF00816"/>
    </source>
</evidence>
<dbReference type="Proteomes" id="UP000194139">
    <property type="component" value="Chromosome"/>
</dbReference>
<dbReference type="GO" id="GO:0009295">
    <property type="term" value="C:nucleoid"/>
    <property type="evidence" value="ECO:0007669"/>
    <property type="project" value="UniProtKB-SubCell"/>
</dbReference>
<protein>
    <submittedName>
        <fullName evidence="6">DNA-binding protein</fullName>
    </submittedName>
</protein>
<evidence type="ECO:0000256" key="4">
    <source>
        <dbReference type="ARBA" id="ARBA00023125"/>
    </source>
</evidence>
<dbReference type="PANTHER" id="PTHR38097">
    <property type="match status" value="1"/>
</dbReference>
<dbReference type="SUPFAM" id="SSF81273">
    <property type="entry name" value="H-NS histone-like proteins"/>
    <property type="match status" value="1"/>
</dbReference>
<dbReference type="RefSeq" id="WP_086073470.1">
    <property type="nucleotide sequence ID" value="NZ_CP021109.1"/>
</dbReference>
<proteinExistence type="inferred from homology"/>
<keyword evidence="3" id="KW-0963">Cytoplasm</keyword>
<evidence type="ECO:0000313" key="6">
    <source>
        <dbReference type="EMBL" id="ARP88469.1"/>
    </source>
</evidence>
<accession>A0A1W6Z5T6</accession>
<dbReference type="Gene3D" id="4.10.430.30">
    <property type="match status" value="1"/>
</dbReference>
<dbReference type="PANTHER" id="PTHR38097:SF2">
    <property type="entry name" value="DNA-BINDING PROTEIN STPA"/>
    <property type="match status" value="1"/>
</dbReference>
<keyword evidence="4 6" id="KW-0238">DNA-binding</keyword>
<gene>
    <name evidence="6" type="ORF">CAL13_01910</name>
</gene>